<name>A0ABP6LKA2_9ACTN</name>
<protein>
    <submittedName>
        <fullName evidence="2">Uncharacterized protein</fullName>
    </submittedName>
</protein>
<comment type="caution">
    <text evidence="2">The sequence shown here is derived from an EMBL/GenBank/DDBJ whole genome shotgun (WGS) entry which is preliminary data.</text>
</comment>
<feature type="region of interest" description="Disordered" evidence="1">
    <location>
        <begin position="47"/>
        <end position="68"/>
    </location>
</feature>
<evidence type="ECO:0000256" key="1">
    <source>
        <dbReference type="SAM" id="MobiDB-lite"/>
    </source>
</evidence>
<evidence type="ECO:0000313" key="2">
    <source>
        <dbReference type="EMBL" id="GAA3048514.1"/>
    </source>
</evidence>
<accession>A0ABP6LKA2</accession>
<organism evidence="2 3">
    <name type="scientific">Gordonia defluvii</name>
    <dbReference type="NCBI Taxonomy" id="283718"/>
    <lineage>
        <taxon>Bacteria</taxon>
        <taxon>Bacillati</taxon>
        <taxon>Actinomycetota</taxon>
        <taxon>Actinomycetes</taxon>
        <taxon>Mycobacteriales</taxon>
        <taxon>Gordoniaceae</taxon>
        <taxon>Gordonia</taxon>
    </lineage>
</organism>
<evidence type="ECO:0000313" key="3">
    <source>
        <dbReference type="Proteomes" id="UP001501035"/>
    </source>
</evidence>
<gene>
    <name evidence="2" type="ORF">GCM10010528_29640</name>
</gene>
<proteinExistence type="predicted"/>
<sequence length="68" mass="7417">MNFYPRVCRAECHEFGDFRVGAAKRGDGQRFPCWWVDRFAESLEAPLNADDTADVGPDAASAPGGLAK</sequence>
<keyword evidence="3" id="KW-1185">Reference proteome</keyword>
<dbReference type="EMBL" id="BAAAVS010000059">
    <property type="protein sequence ID" value="GAA3048514.1"/>
    <property type="molecule type" value="Genomic_DNA"/>
</dbReference>
<reference evidence="3" key="1">
    <citation type="journal article" date="2019" name="Int. J. Syst. Evol. Microbiol.">
        <title>The Global Catalogue of Microorganisms (GCM) 10K type strain sequencing project: providing services to taxonomists for standard genome sequencing and annotation.</title>
        <authorList>
            <consortium name="The Broad Institute Genomics Platform"/>
            <consortium name="The Broad Institute Genome Sequencing Center for Infectious Disease"/>
            <person name="Wu L."/>
            <person name="Ma J."/>
        </authorList>
    </citation>
    <scope>NUCLEOTIDE SEQUENCE [LARGE SCALE GENOMIC DNA]</scope>
    <source>
        <strain evidence="3">JCM 14234</strain>
    </source>
</reference>
<dbReference type="Proteomes" id="UP001501035">
    <property type="component" value="Unassembled WGS sequence"/>
</dbReference>